<evidence type="ECO:0008006" key="3">
    <source>
        <dbReference type="Google" id="ProtNLM"/>
    </source>
</evidence>
<dbReference type="InterPro" id="IPR011990">
    <property type="entry name" value="TPR-like_helical_dom_sf"/>
</dbReference>
<dbReference type="Proteomes" id="UP000198790">
    <property type="component" value="Unassembled WGS sequence"/>
</dbReference>
<reference evidence="1 2" key="1">
    <citation type="submission" date="2016-10" db="EMBL/GenBank/DDBJ databases">
        <authorList>
            <person name="de Groot N.N."/>
        </authorList>
    </citation>
    <scope>NUCLEOTIDE SEQUENCE [LARGE SCALE GENOMIC DNA]</scope>
    <source>
        <strain evidence="1 2">DSM 23399</strain>
    </source>
</reference>
<dbReference type="SUPFAM" id="SSF48452">
    <property type="entry name" value="TPR-like"/>
    <property type="match status" value="1"/>
</dbReference>
<protein>
    <recommendedName>
        <fullName evidence="3">Thioredoxin domain-containing protein</fullName>
    </recommendedName>
</protein>
<dbReference type="EMBL" id="FOKK01000018">
    <property type="protein sequence ID" value="SFB54252.1"/>
    <property type="molecule type" value="Genomic_DNA"/>
</dbReference>
<accession>A0A1I1BWN7</accession>
<dbReference type="STRING" id="237018.SAMN04489723_11856"/>
<keyword evidence="2" id="KW-1185">Reference proteome</keyword>
<gene>
    <name evidence="1" type="ORF">SAMN04489723_11856</name>
</gene>
<dbReference type="Gene3D" id="3.40.30.10">
    <property type="entry name" value="Glutaredoxin"/>
    <property type="match status" value="1"/>
</dbReference>
<evidence type="ECO:0000313" key="1">
    <source>
        <dbReference type="EMBL" id="SFB54252.1"/>
    </source>
</evidence>
<dbReference type="Gene3D" id="1.25.40.10">
    <property type="entry name" value="Tetratricopeptide repeat domain"/>
    <property type="match status" value="1"/>
</dbReference>
<dbReference type="SUPFAM" id="SSF52833">
    <property type="entry name" value="Thioredoxin-like"/>
    <property type="match status" value="1"/>
</dbReference>
<dbReference type="InterPro" id="IPR036249">
    <property type="entry name" value="Thioredoxin-like_sf"/>
</dbReference>
<sequence>MRIQSDINYPQLRIKKTLTTNKKNQKMKITTSVLVLIFSIAFSSKSFSQIDVNITDIDNNKTIPFSKIYETYDLDKSLPTLVITWSAEWCYPCIRLINRYNDCDLSMLNVITINIDAENYLEDALNEGHQKNWDNMLNFHANIGEDEKGFDKVFNVTSAPLILILDNGDISDATVSYSLYPYKLLEAGRIRDVNFIWDSSQDLNSLAWSFYNSENDPGRLAEALKWIDRSIELDQEYSNTDTYAALLFKTGEYTKALKAAKDAIEIAKNTNEDYESTTDLINKIIEKL</sequence>
<name>A0A1I1BWN7_9BACT</name>
<organism evidence="1 2">
    <name type="scientific">Algoriphagus aquimarinus</name>
    <dbReference type="NCBI Taxonomy" id="237018"/>
    <lineage>
        <taxon>Bacteria</taxon>
        <taxon>Pseudomonadati</taxon>
        <taxon>Bacteroidota</taxon>
        <taxon>Cytophagia</taxon>
        <taxon>Cytophagales</taxon>
        <taxon>Cyclobacteriaceae</taxon>
        <taxon>Algoriphagus</taxon>
    </lineage>
</organism>
<evidence type="ECO:0000313" key="2">
    <source>
        <dbReference type="Proteomes" id="UP000198790"/>
    </source>
</evidence>
<dbReference type="AlphaFoldDB" id="A0A1I1BWN7"/>
<proteinExistence type="predicted"/>